<accession>A0A0K2V6P2</accession>
<sequence length="55" mass="6606">MFSVPRVFSRLLCIFMELISSYSCLRLSRRRFEGIDVFLSIEAIIHEVRSQYHRP</sequence>
<dbReference type="AlphaFoldDB" id="A0A0K2V6P2"/>
<proteinExistence type="predicted"/>
<name>A0A0K2V6P2_LEPSM</name>
<protein>
    <submittedName>
        <fullName evidence="1">Uncharacterized protein</fullName>
    </submittedName>
</protein>
<evidence type="ECO:0000313" key="1">
    <source>
        <dbReference type="EMBL" id="CDW46144.1"/>
    </source>
</evidence>
<organism evidence="1">
    <name type="scientific">Lepeophtheirus salmonis</name>
    <name type="common">Salmon louse</name>
    <name type="synonym">Caligus salmonis</name>
    <dbReference type="NCBI Taxonomy" id="72036"/>
    <lineage>
        <taxon>Eukaryota</taxon>
        <taxon>Metazoa</taxon>
        <taxon>Ecdysozoa</taxon>
        <taxon>Arthropoda</taxon>
        <taxon>Crustacea</taxon>
        <taxon>Multicrustacea</taxon>
        <taxon>Hexanauplia</taxon>
        <taxon>Copepoda</taxon>
        <taxon>Siphonostomatoida</taxon>
        <taxon>Caligidae</taxon>
        <taxon>Lepeophtheirus</taxon>
    </lineage>
</organism>
<reference evidence="1" key="1">
    <citation type="submission" date="2014-05" db="EMBL/GenBank/DDBJ databases">
        <authorList>
            <person name="Chronopoulou M."/>
        </authorList>
    </citation>
    <scope>NUCLEOTIDE SEQUENCE</scope>
    <source>
        <tissue evidence="1">Whole organism</tissue>
    </source>
</reference>
<dbReference type="EMBL" id="HACA01028783">
    <property type="protein sequence ID" value="CDW46144.1"/>
    <property type="molecule type" value="Transcribed_RNA"/>
</dbReference>